<dbReference type="InterPro" id="IPR014327">
    <property type="entry name" value="RNA_pol_sigma70_bacteroid"/>
</dbReference>
<dbReference type="EMBL" id="AAXF02000042">
    <property type="protein sequence ID" value="EDO13058.1"/>
    <property type="molecule type" value="Genomic_DNA"/>
</dbReference>
<evidence type="ECO:0000256" key="1">
    <source>
        <dbReference type="ARBA" id="ARBA00010641"/>
    </source>
</evidence>
<dbReference type="InterPro" id="IPR014284">
    <property type="entry name" value="RNA_pol_sigma-70_dom"/>
</dbReference>
<name>A0AAN3AAW1_BACO1</name>
<comment type="similarity">
    <text evidence="1">Belongs to the sigma-70 factor family. ECF subfamily.</text>
</comment>
<dbReference type="NCBIfam" id="TIGR02937">
    <property type="entry name" value="sigma70-ECF"/>
    <property type="match status" value="1"/>
</dbReference>
<gene>
    <name evidence="7" type="ORF">BACOVA_01298</name>
</gene>
<dbReference type="GO" id="GO:0006352">
    <property type="term" value="P:DNA-templated transcription initiation"/>
    <property type="evidence" value="ECO:0007669"/>
    <property type="project" value="InterPro"/>
</dbReference>
<proteinExistence type="inferred from homology"/>
<dbReference type="InterPro" id="IPR039425">
    <property type="entry name" value="RNA_pol_sigma-70-like"/>
</dbReference>
<dbReference type="GO" id="GO:0003677">
    <property type="term" value="F:DNA binding"/>
    <property type="evidence" value="ECO:0007669"/>
    <property type="project" value="InterPro"/>
</dbReference>
<dbReference type="Gene3D" id="1.10.10.10">
    <property type="entry name" value="Winged helix-like DNA-binding domain superfamily/Winged helix DNA-binding domain"/>
    <property type="match status" value="1"/>
</dbReference>
<dbReference type="InterPro" id="IPR013325">
    <property type="entry name" value="RNA_pol_sigma_r2"/>
</dbReference>
<dbReference type="Pfam" id="PF04542">
    <property type="entry name" value="Sigma70_r2"/>
    <property type="match status" value="1"/>
</dbReference>
<evidence type="ECO:0000259" key="6">
    <source>
        <dbReference type="Pfam" id="PF08281"/>
    </source>
</evidence>
<comment type="caution">
    <text evidence="7">The sequence shown here is derived from an EMBL/GenBank/DDBJ whole genome shotgun (WGS) entry which is preliminary data.</text>
</comment>
<dbReference type="InterPro" id="IPR013249">
    <property type="entry name" value="RNA_pol_sigma70_r4_t2"/>
</dbReference>
<evidence type="ECO:0000313" key="7">
    <source>
        <dbReference type="EMBL" id="EDO13058.1"/>
    </source>
</evidence>
<dbReference type="Gene3D" id="1.10.1740.10">
    <property type="match status" value="1"/>
</dbReference>
<keyword evidence="4" id="KW-0804">Transcription</keyword>
<evidence type="ECO:0000259" key="5">
    <source>
        <dbReference type="Pfam" id="PF04542"/>
    </source>
</evidence>
<dbReference type="Proteomes" id="UP000005475">
    <property type="component" value="Unassembled WGS sequence"/>
</dbReference>
<keyword evidence="3" id="KW-0731">Sigma factor</keyword>
<dbReference type="SUPFAM" id="SSF88946">
    <property type="entry name" value="Sigma2 domain of RNA polymerase sigma factors"/>
    <property type="match status" value="1"/>
</dbReference>
<organism evidence="7 8">
    <name type="scientific">Bacteroides ovatus (strain ATCC 8483 / DSM 1896 / JCM 5824 / BCRC 10623 / CCUG 4943 / NCTC 11153)</name>
    <dbReference type="NCBI Taxonomy" id="411476"/>
    <lineage>
        <taxon>Bacteria</taxon>
        <taxon>Pseudomonadati</taxon>
        <taxon>Bacteroidota</taxon>
        <taxon>Bacteroidia</taxon>
        <taxon>Bacteroidales</taxon>
        <taxon>Bacteroidaceae</taxon>
        <taxon>Bacteroides</taxon>
    </lineage>
</organism>
<dbReference type="PANTHER" id="PTHR43133:SF46">
    <property type="entry name" value="RNA POLYMERASE SIGMA-70 FACTOR ECF SUBFAMILY"/>
    <property type="match status" value="1"/>
</dbReference>
<dbReference type="AlphaFoldDB" id="A0AAN3AAW1"/>
<sequence length="180" mass="21838">MIKTEKDSIMETTANTSDNIITRSYEEYYQVILTYITYRITHRYEAEDLTQDVFVRLLDYKQMLRPDTVKYFLFTIARNIVIDYIRRYYKKQEIDSYIYDTMSTSTNETEEKIIGDDLMTMERTRLAAMPEQRRLIYTLNRFENKTSPEIANELNLSCRTVENHLFLGRREMREFFRNCI</sequence>
<dbReference type="SUPFAM" id="SSF88659">
    <property type="entry name" value="Sigma3 and sigma4 domains of RNA polymerase sigma factors"/>
    <property type="match status" value="1"/>
</dbReference>
<evidence type="ECO:0000256" key="2">
    <source>
        <dbReference type="ARBA" id="ARBA00023015"/>
    </source>
</evidence>
<feature type="domain" description="RNA polymerase sigma factor 70 region 4 type 2" evidence="6">
    <location>
        <begin position="124"/>
        <end position="172"/>
    </location>
</feature>
<dbReference type="PANTHER" id="PTHR43133">
    <property type="entry name" value="RNA POLYMERASE ECF-TYPE SIGMA FACTO"/>
    <property type="match status" value="1"/>
</dbReference>
<dbReference type="InterPro" id="IPR013324">
    <property type="entry name" value="RNA_pol_sigma_r3/r4-like"/>
</dbReference>
<evidence type="ECO:0000256" key="4">
    <source>
        <dbReference type="ARBA" id="ARBA00023163"/>
    </source>
</evidence>
<reference evidence="8" key="2">
    <citation type="submission" date="2007-04" db="EMBL/GenBank/DDBJ databases">
        <title>Draft genome sequence of Bacteroides ovatus (ATCC 8483).</title>
        <authorList>
            <person name="Sudarsanam P."/>
            <person name="Ley R."/>
            <person name="Guruge J."/>
            <person name="Turnbaugh P.J."/>
            <person name="Mahowald M."/>
            <person name="Liep D."/>
            <person name="Gordon J."/>
        </authorList>
    </citation>
    <scope>NUCLEOTIDE SEQUENCE [LARGE SCALE GENOMIC DNA]</scope>
    <source>
        <strain evidence="8">ATCC 8483 / DSM 1896 / JCM 5824 / BCRC 10623 / CCUG 4943 / NCTC 11153</strain>
    </source>
</reference>
<accession>A0AAN3AAW1</accession>
<dbReference type="Pfam" id="PF08281">
    <property type="entry name" value="Sigma70_r4_2"/>
    <property type="match status" value="1"/>
</dbReference>
<dbReference type="GO" id="GO:0016987">
    <property type="term" value="F:sigma factor activity"/>
    <property type="evidence" value="ECO:0007669"/>
    <property type="project" value="UniProtKB-KW"/>
</dbReference>
<protein>
    <submittedName>
        <fullName evidence="7">RNA polymerase sigma-70 factor</fullName>
    </submittedName>
</protein>
<keyword evidence="2" id="KW-0805">Transcription regulation</keyword>
<evidence type="ECO:0000256" key="3">
    <source>
        <dbReference type="ARBA" id="ARBA00023082"/>
    </source>
</evidence>
<dbReference type="InterPro" id="IPR007627">
    <property type="entry name" value="RNA_pol_sigma70_r2"/>
</dbReference>
<feature type="domain" description="RNA polymerase sigma-70 region 2" evidence="5">
    <location>
        <begin position="26"/>
        <end position="87"/>
    </location>
</feature>
<reference evidence="7 8" key="1">
    <citation type="submission" date="2007-03" db="EMBL/GenBank/DDBJ databases">
        <authorList>
            <person name="Fulton L."/>
            <person name="Clifton S."/>
            <person name="Fulton B."/>
            <person name="Xu J."/>
            <person name="Minx P."/>
            <person name="Pepin K.H."/>
            <person name="Johnson M."/>
            <person name="Thiruvilangam P."/>
            <person name="Bhonagiri V."/>
            <person name="Nash W.E."/>
            <person name="Mardis E.R."/>
            <person name="Wilson R.K."/>
        </authorList>
    </citation>
    <scope>NUCLEOTIDE SEQUENCE [LARGE SCALE GENOMIC DNA]</scope>
    <source>
        <strain evidence="8">ATCC 8483 / DSM 1896 / JCM 5824 / BCRC 10623 / CCUG 4943 / NCTC 11153</strain>
    </source>
</reference>
<dbReference type="NCBIfam" id="TIGR02985">
    <property type="entry name" value="Sig70_bacteroi1"/>
    <property type="match status" value="1"/>
</dbReference>
<evidence type="ECO:0000313" key="8">
    <source>
        <dbReference type="Proteomes" id="UP000005475"/>
    </source>
</evidence>
<dbReference type="InterPro" id="IPR036388">
    <property type="entry name" value="WH-like_DNA-bd_sf"/>
</dbReference>